<dbReference type="PANTHER" id="PTHR10662">
    <property type="entry name" value="NUCLEAR RNA EXPORT FACTOR"/>
    <property type="match status" value="1"/>
</dbReference>
<gene>
    <name evidence="2" type="ORF">LAZ67_22001442</name>
</gene>
<accession>A0ABY6LS18</accession>
<dbReference type="Proteomes" id="UP001235939">
    <property type="component" value="Chromosome 22"/>
</dbReference>
<dbReference type="InterPro" id="IPR057125">
    <property type="entry name" value="NXF1/2/3/5-like_LRR"/>
</dbReference>
<dbReference type="SUPFAM" id="SSF52058">
    <property type="entry name" value="L domain-like"/>
    <property type="match status" value="1"/>
</dbReference>
<proteinExistence type="predicted"/>
<reference evidence="2 3" key="1">
    <citation type="submission" date="2022-03" db="EMBL/GenBank/DDBJ databases">
        <title>A chromosomal length assembly of Cordylochernes scorpioides.</title>
        <authorList>
            <person name="Zeh D."/>
            <person name="Zeh J."/>
        </authorList>
    </citation>
    <scope>NUCLEOTIDE SEQUENCE [LARGE SCALE GENOMIC DNA]</scope>
    <source>
        <strain evidence="2">IN4F17</strain>
        <tissue evidence="2">Whole Body</tissue>
    </source>
</reference>
<sequence length="151" mass="17184">MVQEKEVADELRECSRKLSAPDGDKIFMGKNYDPTTGTLNLNKVYYHPDLKEAGVVIPLNRALVIQHVVQVIKENIPGLSRLILSDNRLSQLEPFAPLAKCCPNLTYIDLGKNKIHSVTELNYLKGLNLTEINLDENPFCDDYRDHNSYIR</sequence>
<name>A0ABY6LS18_9ARAC</name>
<dbReference type="Pfam" id="PF24048">
    <property type="entry name" value="LRR_NXF1-5"/>
    <property type="match status" value="1"/>
</dbReference>
<evidence type="ECO:0000313" key="2">
    <source>
        <dbReference type="EMBL" id="UYV82937.1"/>
    </source>
</evidence>
<organism evidence="2 3">
    <name type="scientific">Cordylochernes scorpioides</name>
    <dbReference type="NCBI Taxonomy" id="51811"/>
    <lineage>
        <taxon>Eukaryota</taxon>
        <taxon>Metazoa</taxon>
        <taxon>Ecdysozoa</taxon>
        <taxon>Arthropoda</taxon>
        <taxon>Chelicerata</taxon>
        <taxon>Arachnida</taxon>
        <taxon>Pseudoscorpiones</taxon>
        <taxon>Cheliferoidea</taxon>
        <taxon>Chernetidae</taxon>
        <taxon>Cordylochernes</taxon>
    </lineage>
</organism>
<dbReference type="Gene3D" id="3.80.10.10">
    <property type="entry name" value="Ribonuclease Inhibitor"/>
    <property type="match status" value="1"/>
</dbReference>
<dbReference type="InterPro" id="IPR001611">
    <property type="entry name" value="Leu-rich_rpt"/>
</dbReference>
<dbReference type="InterPro" id="IPR032675">
    <property type="entry name" value="LRR_dom_sf"/>
</dbReference>
<dbReference type="PANTHER" id="PTHR10662:SF22">
    <property type="entry name" value="NUCLEAR RNA EXPORT FACTOR 1"/>
    <property type="match status" value="1"/>
</dbReference>
<evidence type="ECO:0000313" key="3">
    <source>
        <dbReference type="Proteomes" id="UP001235939"/>
    </source>
</evidence>
<dbReference type="EMBL" id="CP092884">
    <property type="protein sequence ID" value="UYV82937.1"/>
    <property type="molecule type" value="Genomic_DNA"/>
</dbReference>
<dbReference type="InterPro" id="IPR030217">
    <property type="entry name" value="NXF_fam"/>
</dbReference>
<evidence type="ECO:0000259" key="1">
    <source>
        <dbReference type="Pfam" id="PF24048"/>
    </source>
</evidence>
<keyword evidence="3" id="KW-1185">Reference proteome</keyword>
<feature type="domain" description="NXF1/2/3/5-like leucine-rich repeat" evidence="1">
    <location>
        <begin position="30"/>
        <end position="151"/>
    </location>
</feature>
<protein>
    <submittedName>
        <fullName evidence="2">NXF1</fullName>
    </submittedName>
</protein>
<dbReference type="PROSITE" id="PS51450">
    <property type="entry name" value="LRR"/>
    <property type="match status" value="2"/>
</dbReference>